<comment type="caution">
    <text evidence="2">The sequence shown here is derived from an EMBL/GenBank/DDBJ whole genome shotgun (WGS) entry which is preliminary data.</text>
</comment>
<dbReference type="Proteomes" id="UP000712281">
    <property type="component" value="Unassembled WGS sequence"/>
</dbReference>
<dbReference type="AlphaFoldDB" id="A0A8S9IAD4"/>
<feature type="region of interest" description="Disordered" evidence="1">
    <location>
        <begin position="1"/>
        <end position="30"/>
    </location>
</feature>
<protein>
    <submittedName>
        <fullName evidence="2">Uncharacterized protein</fullName>
    </submittedName>
</protein>
<evidence type="ECO:0000256" key="1">
    <source>
        <dbReference type="SAM" id="MobiDB-lite"/>
    </source>
</evidence>
<dbReference type="EMBL" id="QGKW02001911">
    <property type="protein sequence ID" value="KAF2566306.1"/>
    <property type="molecule type" value="Genomic_DNA"/>
</dbReference>
<name>A0A8S9IAD4_BRACR</name>
<dbReference type="PANTHER" id="PTHR35295">
    <property type="entry name" value="DNA LIGASE-LIKE PROTEIN"/>
    <property type="match status" value="1"/>
</dbReference>
<dbReference type="PANTHER" id="PTHR35295:SF1">
    <property type="entry name" value="DNA LIGASE-LIKE PROTEIN"/>
    <property type="match status" value="1"/>
</dbReference>
<evidence type="ECO:0000313" key="2">
    <source>
        <dbReference type="EMBL" id="KAF2566306.1"/>
    </source>
</evidence>
<reference evidence="2" key="1">
    <citation type="submission" date="2019-12" db="EMBL/GenBank/DDBJ databases">
        <title>Genome sequencing and annotation of Brassica cretica.</title>
        <authorList>
            <person name="Studholme D.J."/>
            <person name="Sarris P.F."/>
        </authorList>
    </citation>
    <scope>NUCLEOTIDE SEQUENCE</scope>
    <source>
        <strain evidence="2">PFS-001/15</strain>
        <tissue evidence="2">Leaf</tissue>
    </source>
</reference>
<gene>
    <name evidence="2" type="ORF">F2Q68_00027917</name>
</gene>
<feature type="compositionally biased region" description="Polar residues" evidence="1">
    <location>
        <begin position="1"/>
        <end position="20"/>
    </location>
</feature>
<evidence type="ECO:0000313" key="3">
    <source>
        <dbReference type="Proteomes" id="UP000712281"/>
    </source>
</evidence>
<accession>A0A8S9IAD4</accession>
<sequence>MSMTESGSILAVPSSTVPSSRRQRQWKKDKTMISDQEKFCAEKLAQLEESLKTKKRGDKTFSILRKTLGSFLENEGSDEEFPPDE</sequence>
<organism evidence="2 3">
    <name type="scientific">Brassica cretica</name>
    <name type="common">Mustard</name>
    <dbReference type="NCBI Taxonomy" id="69181"/>
    <lineage>
        <taxon>Eukaryota</taxon>
        <taxon>Viridiplantae</taxon>
        <taxon>Streptophyta</taxon>
        <taxon>Embryophyta</taxon>
        <taxon>Tracheophyta</taxon>
        <taxon>Spermatophyta</taxon>
        <taxon>Magnoliopsida</taxon>
        <taxon>eudicotyledons</taxon>
        <taxon>Gunneridae</taxon>
        <taxon>Pentapetalae</taxon>
        <taxon>rosids</taxon>
        <taxon>malvids</taxon>
        <taxon>Brassicales</taxon>
        <taxon>Brassicaceae</taxon>
        <taxon>Brassiceae</taxon>
        <taxon>Brassica</taxon>
    </lineage>
</organism>
<proteinExistence type="predicted"/>